<dbReference type="InterPro" id="IPR036412">
    <property type="entry name" value="HAD-like_sf"/>
</dbReference>
<feature type="transmembrane region" description="Helical" evidence="1">
    <location>
        <begin position="34"/>
        <end position="52"/>
    </location>
</feature>
<dbReference type="RefSeq" id="WP_147944610.1">
    <property type="nucleotide sequence ID" value="NZ_CP108085.1"/>
</dbReference>
<keyword evidence="1" id="KW-0812">Transmembrane</keyword>
<dbReference type="Gene3D" id="3.40.50.1000">
    <property type="entry name" value="HAD superfamily/HAD-like"/>
    <property type="match status" value="1"/>
</dbReference>
<gene>
    <name evidence="2" type="ORF">OG913_08485</name>
</gene>
<keyword evidence="3" id="KW-1185">Reference proteome</keyword>
<keyword evidence="1" id="KW-0472">Membrane</keyword>
<dbReference type="Pfam" id="PF12710">
    <property type="entry name" value="HAD"/>
    <property type="match status" value="1"/>
</dbReference>
<accession>A0ABZ1SVI8</accession>
<dbReference type="SUPFAM" id="SSF56784">
    <property type="entry name" value="HAD-like"/>
    <property type="match status" value="1"/>
</dbReference>
<organism evidence="2 3">
    <name type="scientific">Microbispora hainanensis</name>
    <dbReference type="NCBI Taxonomy" id="568844"/>
    <lineage>
        <taxon>Bacteria</taxon>
        <taxon>Bacillati</taxon>
        <taxon>Actinomycetota</taxon>
        <taxon>Actinomycetes</taxon>
        <taxon>Streptosporangiales</taxon>
        <taxon>Streptosporangiaceae</taxon>
        <taxon>Microbispora</taxon>
    </lineage>
</organism>
<sequence>MTGRPVVVFDLDDTLVRGDSFGRFLRMLLLRRRLRAAAALTAAVVLVPLFILPPTRRRATAGFVWLATAGVPPERFHALAEEFAVAHTAEPRRIAVALDRLRAHLDTGDRVVVATACADPLATAVCRSLGLDGVEVIAAQLRRGRHAFTPVRGCYGAAKPGRLREIGVTMPLAHAYTDSAVDLPLLRAAAQRCLVDPSPRTLQRVRAELGDEVTVLWSLDRADRRAVRRRGRAGRSARGC</sequence>
<proteinExistence type="predicted"/>
<protein>
    <submittedName>
        <fullName evidence="2">Haloacid dehalogenase-like hydrolase</fullName>
    </submittedName>
</protein>
<evidence type="ECO:0000256" key="1">
    <source>
        <dbReference type="SAM" id="Phobius"/>
    </source>
</evidence>
<dbReference type="EMBL" id="CP108085">
    <property type="protein sequence ID" value="WUP77025.1"/>
    <property type="molecule type" value="Genomic_DNA"/>
</dbReference>
<evidence type="ECO:0000313" key="3">
    <source>
        <dbReference type="Proteomes" id="UP001432011"/>
    </source>
</evidence>
<name>A0ABZ1SVI8_9ACTN</name>
<dbReference type="Gene3D" id="1.20.1440.100">
    <property type="entry name" value="SG protein - dephosphorylation function"/>
    <property type="match status" value="1"/>
</dbReference>
<dbReference type="InterPro" id="IPR023214">
    <property type="entry name" value="HAD_sf"/>
</dbReference>
<reference evidence="2" key="1">
    <citation type="submission" date="2022-10" db="EMBL/GenBank/DDBJ databases">
        <title>The complete genomes of actinobacterial strains from the NBC collection.</title>
        <authorList>
            <person name="Joergensen T.S."/>
            <person name="Alvarez Arevalo M."/>
            <person name="Sterndorff E.B."/>
            <person name="Faurdal D."/>
            <person name="Vuksanovic O."/>
            <person name="Mourched A.-S."/>
            <person name="Charusanti P."/>
            <person name="Shaw S."/>
            <person name="Blin K."/>
            <person name="Weber T."/>
        </authorList>
    </citation>
    <scope>NUCLEOTIDE SEQUENCE</scope>
    <source>
        <strain evidence="2">NBC_00254</strain>
    </source>
</reference>
<keyword evidence="1" id="KW-1133">Transmembrane helix</keyword>
<dbReference type="Proteomes" id="UP001432011">
    <property type="component" value="Chromosome"/>
</dbReference>
<evidence type="ECO:0000313" key="2">
    <source>
        <dbReference type="EMBL" id="WUP77025.1"/>
    </source>
</evidence>